<dbReference type="InterPro" id="IPR048466">
    <property type="entry name" value="DNA_pol3_delta-like_C"/>
</dbReference>
<keyword evidence="3 9" id="KW-0548">Nucleotidyltransferase</keyword>
<feature type="domain" description="DNA polymerase III delta subunit-like C-terminal" evidence="8">
    <location>
        <begin position="178"/>
        <end position="299"/>
    </location>
</feature>
<dbReference type="InterPro" id="IPR027417">
    <property type="entry name" value="P-loop_NTPase"/>
</dbReference>
<dbReference type="Gene3D" id="1.20.272.10">
    <property type="match status" value="1"/>
</dbReference>
<dbReference type="GO" id="GO:0003677">
    <property type="term" value="F:DNA binding"/>
    <property type="evidence" value="ECO:0007669"/>
    <property type="project" value="InterPro"/>
</dbReference>
<dbReference type="NCBIfam" id="TIGR01128">
    <property type="entry name" value="holA"/>
    <property type="match status" value="1"/>
</dbReference>
<evidence type="ECO:0000256" key="7">
    <source>
        <dbReference type="ARBA" id="ARBA00049244"/>
    </source>
</evidence>
<evidence type="ECO:0000256" key="6">
    <source>
        <dbReference type="ARBA" id="ARBA00034754"/>
    </source>
</evidence>
<dbReference type="GO" id="GO:0003887">
    <property type="term" value="F:DNA-directed DNA polymerase activity"/>
    <property type="evidence" value="ECO:0007669"/>
    <property type="project" value="UniProtKB-KW"/>
</dbReference>
<evidence type="ECO:0000256" key="5">
    <source>
        <dbReference type="ARBA" id="ARBA00022932"/>
    </source>
</evidence>
<dbReference type="Gene3D" id="1.10.8.60">
    <property type="match status" value="1"/>
</dbReference>
<dbReference type="EC" id="2.7.7.7" evidence="1"/>
<dbReference type="Pfam" id="PF21694">
    <property type="entry name" value="DNA_pol3_delta_C"/>
    <property type="match status" value="1"/>
</dbReference>
<dbReference type="PANTHER" id="PTHR34388:SF1">
    <property type="entry name" value="DNA POLYMERASE III SUBUNIT DELTA"/>
    <property type="match status" value="1"/>
</dbReference>
<accession>A0A6J4QFJ3</accession>
<evidence type="ECO:0000256" key="1">
    <source>
        <dbReference type="ARBA" id="ARBA00012417"/>
    </source>
</evidence>
<evidence type="ECO:0000313" key="9">
    <source>
        <dbReference type="EMBL" id="CAA9438477.1"/>
    </source>
</evidence>
<dbReference type="SUPFAM" id="SSF52540">
    <property type="entry name" value="P-loop containing nucleoside triphosphate hydrolases"/>
    <property type="match status" value="1"/>
</dbReference>
<comment type="similarity">
    <text evidence="6">Belongs to the DNA polymerase HolA subunit family.</text>
</comment>
<dbReference type="InterPro" id="IPR008921">
    <property type="entry name" value="DNA_pol3_clamp-load_cplx_C"/>
</dbReference>
<evidence type="ECO:0000256" key="3">
    <source>
        <dbReference type="ARBA" id="ARBA00022695"/>
    </source>
</evidence>
<protein>
    <recommendedName>
        <fullName evidence="1">DNA-directed DNA polymerase</fullName>
        <ecNumber evidence="1">2.7.7.7</ecNumber>
    </recommendedName>
</protein>
<name>A0A6J4QFJ3_9ACTN</name>
<evidence type="ECO:0000256" key="4">
    <source>
        <dbReference type="ARBA" id="ARBA00022705"/>
    </source>
</evidence>
<dbReference type="GO" id="GO:0009360">
    <property type="term" value="C:DNA polymerase III complex"/>
    <property type="evidence" value="ECO:0007669"/>
    <property type="project" value="TreeGrafter"/>
</dbReference>
<dbReference type="PANTHER" id="PTHR34388">
    <property type="entry name" value="DNA POLYMERASE III SUBUNIT DELTA"/>
    <property type="match status" value="1"/>
</dbReference>
<evidence type="ECO:0000259" key="8">
    <source>
        <dbReference type="Pfam" id="PF21694"/>
    </source>
</evidence>
<keyword evidence="5" id="KW-0239">DNA-directed DNA polymerase</keyword>
<dbReference type="EMBL" id="CADCUT010000221">
    <property type="protein sequence ID" value="CAA9438477.1"/>
    <property type="molecule type" value="Genomic_DNA"/>
</dbReference>
<dbReference type="InterPro" id="IPR005790">
    <property type="entry name" value="DNA_polIII_delta"/>
</dbReference>
<comment type="catalytic activity">
    <reaction evidence="7">
        <text>DNA(n) + a 2'-deoxyribonucleoside 5'-triphosphate = DNA(n+1) + diphosphate</text>
        <dbReference type="Rhea" id="RHEA:22508"/>
        <dbReference type="Rhea" id="RHEA-COMP:17339"/>
        <dbReference type="Rhea" id="RHEA-COMP:17340"/>
        <dbReference type="ChEBI" id="CHEBI:33019"/>
        <dbReference type="ChEBI" id="CHEBI:61560"/>
        <dbReference type="ChEBI" id="CHEBI:173112"/>
        <dbReference type="EC" id="2.7.7.7"/>
    </reaction>
</comment>
<dbReference type="GO" id="GO:0006261">
    <property type="term" value="P:DNA-templated DNA replication"/>
    <property type="evidence" value="ECO:0007669"/>
    <property type="project" value="TreeGrafter"/>
</dbReference>
<sequence>MLGDDEERKARGVEKLRRGRAAESFDASAASPQSVVAACNSFDLFGEGPFVVVRNLDAWNAAQKAVIVDYLQNPADGADMLLLGKKLGARERLLTAAKKGGEVHDFQQPTGRALVKWLVGHARKLGLDLPDEVAEDLAERVSGDKMRLVRETEKLSLYVGDGTATREDVDLLCPPDVQSNIFAFVDALAAGERGRAIELLEALVGTGEPPLRLTFMVRRQFRLVARARALFERGVPQPEVARELKVPPFVARKLSEQSRKLDDRDLDRALATVLALESGLKGGNDLRDGLQVELAVLKLSRSPA</sequence>
<dbReference type="Gene3D" id="3.40.50.300">
    <property type="entry name" value="P-loop containing nucleotide triphosphate hydrolases"/>
    <property type="match status" value="1"/>
</dbReference>
<reference evidence="9" key="1">
    <citation type="submission" date="2020-02" db="EMBL/GenBank/DDBJ databases">
        <authorList>
            <person name="Meier V. D."/>
        </authorList>
    </citation>
    <scope>NUCLEOTIDE SEQUENCE</scope>
    <source>
        <strain evidence="9">AVDCRST_MAG03</strain>
    </source>
</reference>
<dbReference type="SUPFAM" id="SSF48019">
    <property type="entry name" value="post-AAA+ oligomerization domain-like"/>
    <property type="match status" value="1"/>
</dbReference>
<proteinExistence type="inferred from homology"/>
<evidence type="ECO:0000256" key="2">
    <source>
        <dbReference type="ARBA" id="ARBA00022679"/>
    </source>
</evidence>
<keyword evidence="2 9" id="KW-0808">Transferase</keyword>
<keyword evidence="4" id="KW-0235">DNA replication</keyword>
<dbReference type="AlphaFoldDB" id="A0A6J4QFJ3"/>
<gene>
    <name evidence="9" type="ORF">AVDCRST_MAG03-3788</name>
</gene>
<organism evidence="9">
    <name type="scientific">uncultured Rubrobacteraceae bacterium</name>
    <dbReference type="NCBI Taxonomy" id="349277"/>
    <lineage>
        <taxon>Bacteria</taxon>
        <taxon>Bacillati</taxon>
        <taxon>Actinomycetota</taxon>
        <taxon>Rubrobacteria</taxon>
        <taxon>Rubrobacterales</taxon>
        <taxon>Rubrobacteraceae</taxon>
        <taxon>environmental samples</taxon>
    </lineage>
</organism>